<dbReference type="InterPro" id="IPR036264">
    <property type="entry name" value="Bact_exopeptidase_dim_dom"/>
</dbReference>
<evidence type="ECO:0000256" key="4">
    <source>
        <dbReference type="ARBA" id="ARBA00022723"/>
    </source>
</evidence>
<comment type="catalytic activity">
    <reaction evidence="21">
        <text>N-(9Z-octadecenoyl)-L-tryptophan + H2O = L-tryptophan + (9Z)-octadecenoate</text>
        <dbReference type="Rhea" id="RHEA:64176"/>
        <dbReference type="ChEBI" id="CHEBI:15377"/>
        <dbReference type="ChEBI" id="CHEBI:30823"/>
        <dbReference type="ChEBI" id="CHEBI:57912"/>
        <dbReference type="ChEBI" id="CHEBI:149733"/>
    </reaction>
    <physiologicalReaction direction="left-to-right" evidence="21">
        <dbReference type="Rhea" id="RHEA:64177"/>
    </physiologicalReaction>
</comment>
<dbReference type="SUPFAM" id="SSF55031">
    <property type="entry name" value="Bacterial exopeptidase dimerisation domain"/>
    <property type="match status" value="1"/>
</dbReference>
<feature type="domain" description="Peptidase M20 dimerisation" evidence="28">
    <location>
        <begin position="241"/>
        <end position="384"/>
    </location>
</feature>
<comment type="pathway">
    <text evidence="1">Lipid metabolism; fatty acid metabolism.</text>
</comment>
<comment type="catalytic activity">
    <reaction evidence="26">
        <text>N-(9Z-octadecenoyl)-L-lysine + H2O = L-lysine + (9Z)-octadecenoate</text>
        <dbReference type="Rhea" id="RHEA:64192"/>
        <dbReference type="ChEBI" id="CHEBI:15377"/>
        <dbReference type="ChEBI" id="CHEBI:30823"/>
        <dbReference type="ChEBI" id="CHEBI:32551"/>
        <dbReference type="ChEBI" id="CHEBI:149731"/>
    </reaction>
    <physiologicalReaction direction="left-to-right" evidence="26">
        <dbReference type="Rhea" id="RHEA:64193"/>
    </physiologicalReaction>
</comment>
<protein>
    <submittedName>
        <fullName evidence="30">N-fatty-acyl-amino acid synthase/hydrolase PM20D1 isoform X1</fullName>
    </submittedName>
</protein>
<evidence type="ECO:0000256" key="5">
    <source>
        <dbReference type="ARBA" id="ARBA00022801"/>
    </source>
</evidence>
<dbReference type="Gene3D" id="3.30.70.360">
    <property type="match status" value="1"/>
</dbReference>
<comment type="catalytic activity">
    <reaction evidence="9">
        <text>(9Z)-octadecenoate + glycine = N-(9Z-octadecenoyl)glycine + H2O</text>
        <dbReference type="Rhea" id="RHEA:51316"/>
        <dbReference type="ChEBI" id="CHEBI:15377"/>
        <dbReference type="ChEBI" id="CHEBI:30823"/>
        <dbReference type="ChEBI" id="CHEBI:57305"/>
        <dbReference type="ChEBI" id="CHEBI:133992"/>
    </reaction>
    <physiologicalReaction direction="right-to-left" evidence="9">
        <dbReference type="Rhea" id="RHEA:51318"/>
    </physiologicalReaction>
</comment>
<dbReference type="Pfam" id="PF01546">
    <property type="entry name" value="Peptidase_M20"/>
    <property type="match status" value="1"/>
</dbReference>
<evidence type="ECO:0000256" key="16">
    <source>
        <dbReference type="ARBA" id="ARBA00048380"/>
    </source>
</evidence>
<evidence type="ECO:0000256" key="23">
    <source>
        <dbReference type="ARBA" id="ARBA00048840"/>
    </source>
</evidence>
<keyword evidence="6" id="KW-0862">Zinc</keyword>
<evidence type="ECO:0000256" key="17">
    <source>
        <dbReference type="ARBA" id="ARBA00048402"/>
    </source>
</evidence>
<comment type="catalytic activity">
    <reaction evidence="16">
        <text>N-(9Z-octadecenoyl)-L-asparagine + H2O = L-asparagine + (9Z)-octadecenoate</text>
        <dbReference type="Rhea" id="RHEA:64136"/>
        <dbReference type="ChEBI" id="CHEBI:15377"/>
        <dbReference type="ChEBI" id="CHEBI:30823"/>
        <dbReference type="ChEBI" id="CHEBI:58048"/>
        <dbReference type="ChEBI" id="CHEBI:149730"/>
    </reaction>
    <physiologicalReaction direction="left-to-right" evidence="16">
        <dbReference type="Rhea" id="RHEA:64137"/>
    </physiologicalReaction>
</comment>
<evidence type="ECO:0000256" key="9">
    <source>
        <dbReference type="ARBA" id="ARBA00047450"/>
    </source>
</evidence>
<evidence type="ECO:0000256" key="7">
    <source>
        <dbReference type="ARBA" id="ARBA00034698"/>
    </source>
</evidence>
<dbReference type="InterPro" id="IPR002933">
    <property type="entry name" value="Peptidase_M20"/>
</dbReference>
<comment type="catalytic activity">
    <reaction evidence="22">
        <text>N-(9Z-octadecenoyl)-L-leucine + H2O = L-leucine + (9Z)-octadecenoate</text>
        <dbReference type="Rhea" id="RHEA:51360"/>
        <dbReference type="ChEBI" id="CHEBI:15377"/>
        <dbReference type="ChEBI" id="CHEBI:30823"/>
        <dbReference type="ChEBI" id="CHEBI:57427"/>
        <dbReference type="ChEBI" id="CHEBI:134035"/>
    </reaction>
    <physiologicalReaction direction="left-to-right" evidence="22">
        <dbReference type="Rhea" id="RHEA:51361"/>
    </physiologicalReaction>
    <physiologicalReaction direction="right-to-left" evidence="22">
        <dbReference type="Rhea" id="RHEA:51362"/>
    </physiologicalReaction>
</comment>
<keyword evidence="5" id="KW-0378">Hydrolase</keyword>
<comment type="catalytic activity">
    <reaction evidence="12">
        <text>N-(9Z-octadecenoyl)-L-tyrosine + H2O = L-tyrosine + (9Z)-octadecenoate</text>
        <dbReference type="Rhea" id="RHEA:64184"/>
        <dbReference type="ChEBI" id="CHEBI:15377"/>
        <dbReference type="ChEBI" id="CHEBI:30823"/>
        <dbReference type="ChEBI" id="CHEBI:58315"/>
        <dbReference type="ChEBI" id="CHEBI:149734"/>
    </reaction>
    <physiologicalReaction direction="left-to-right" evidence="12">
        <dbReference type="Rhea" id="RHEA:64185"/>
    </physiologicalReaction>
</comment>
<comment type="pathway">
    <text evidence="7">Amino-acid metabolism.</text>
</comment>
<comment type="catalytic activity">
    <reaction evidence="19">
        <text>N-(9Z-octadecenoyl)-L-serine + H2O = L-serine + (9Z)-octadecenoate</text>
        <dbReference type="Rhea" id="RHEA:51352"/>
        <dbReference type="ChEBI" id="CHEBI:15377"/>
        <dbReference type="ChEBI" id="CHEBI:30823"/>
        <dbReference type="ChEBI" id="CHEBI:33384"/>
        <dbReference type="ChEBI" id="CHEBI:134031"/>
    </reaction>
    <physiologicalReaction direction="left-to-right" evidence="19">
        <dbReference type="Rhea" id="RHEA:51353"/>
    </physiologicalReaction>
</comment>
<evidence type="ECO:0000256" key="19">
    <source>
        <dbReference type="ARBA" id="ARBA00048597"/>
    </source>
</evidence>
<dbReference type="Gene3D" id="3.40.630.10">
    <property type="entry name" value="Zn peptidases"/>
    <property type="match status" value="1"/>
</dbReference>
<evidence type="ECO:0000256" key="10">
    <source>
        <dbReference type="ARBA" id="ARBA00047567"/>
    </source>
</evidence>
<feature type="signal peptide" evidence="27">
    <location>
        <begin position="1"/>
        <end position="25"/>
    </location>
</feature>
<evidence type="ECO:0000313" key="29">
    <source>
        <dbReference type="Proteomes" id="UP000694863"/>
    </source>
</evidence>
<comment type="catalytic activity">
    <reaction evidence="18">
        <text>an N-acyl-L-amino acid + H2O = an L-alpha-amino acid + a carboxylate</text>
        <dbReference type="Rhea" id="RHEA:15565"/>
        <dbReference type="ChEBI" id="CHEBI:15377"/>
        <dbReference type="ChEBI" id="CHEBI:29067"/>
        <dbReference type="ChEBI" id="CHEBI:59869"/>
        <dbReference type="ChEBI" id="CHEBI:59874"/>
        <dbReference type="EC" id="3.5.1.14"/>
    </reaction>
    <physiologicalReaction direction="left-to-right" evidence="18">
        <dbReference type="Rhea" id="RHEA:15566"/>
    </physiologicalReaction>
    <physiologicalReaction direction="right-to-left" evidence="18">
        <dbReference type="Rhea" id="RHEA:15567"/>
    </physiologicalReaction>
</comment>
<keyword evidence="3" id="KW-0645">Protease</keyword>
<dbReference type="CDD" id="cd05674">
    <property type="entry name" value="M20_yscS"/>
    <property type="match status" value="1"/>
</dbReference>
<accession>A0ABM0IH28</accession>
<comment type="catalytic activity">
    <reaction evidence="14">
        <text>N-hexadecanoyl-L-phenylalanine + H2O = hexadecanoate + L-phenylalanine</text>
        <dbReference type="Rhea" id="RHEA:64124"/>
        <dbReference type="ChEBI" id="CHEBI:7896"/>
        <dbReference type="ChEBI" id="CHEBI:15377"/>
        <dbReference type="ChEBI" id="CHEBI:58095"/>
        <dbReference type="ChEBI" id="CHEBI:149699"/>
    </reaction>
    <physiologicalReaction direction="left-to-right" evidence="14">
        <dbReference type="Rhea" id="RHEA:64125"/>
    </physiologicalReaction>
</comment>
<evidence type="ECO:0000256" key="15">
    <source>
        <dbReference type="ARBA" id="ARBA00048145"/>
    </source>
</evidence>
<evidence type="ECO:0000256" key="18">
    <source>
        <dbReference type="ARBA" id="ARBA00048579"/>
    </source>
</evidence>
<evidence type="ECO:0000256" key="27">
    <source>
        <dbReference type="SAM" id="SignalP"/>
    </source>
</evidence>
<comment type="catalytic activity">
    <reaction evidence="23">
        <text>an N-acyl-aromatic L-alpha-amino acid + H2O = an aromatic L-alpha-amino acid + a carboxylate</text>
        <dbReference type="Rhea" id="RHEA:54184"/>
        <dbReference type="ChEBI" id="CHEBI:15377"/>
        <dbReference type="ChEBI" id="CHEBI:29067"/>
        <dbReference type="ChEBI" id="CHEBI:84824"/>
        <dbReference type="ChEBI" id="CHEBI:138093"/>
        <dbReference type="EC" id="3.5.1.114"/>
    </reaction>
    <physiologicalReaction direction="left-to-right" evidence="23">
        <dbReference type="Rhea" id="RHEA:54185"/>
    </physiologicalReaction>
    <physiologicalReaction direction="right-to-left" evidence="23">
        <dbReference type="Rhea" id="RHEA:54186"/>
    </physiologicalReaction>
</comment>
<feature type="chain" id="PRO_5045153334" evidence="27">
    <location>
        <begin position="26"/>
        <end position="504"/>
    </location>
</feature>
<comment type="catalytic activity">
    <reaction evidence="15">
        <text>N-(9Z-octadecenoyl)-L-methionine + H2O = (9Z)-octadecenoate + L-methionine</text>
        <dbReference type="Rhea" id="RHEA:64144"/>
        <dbReference type="ChEBI" id="CHEBI:15377"/>
        <dbReference type="ChEBI" id="CHEBI:30823"/>
        <dbReference type="ChEBI" id="CHEBI:57844"/>
        <dbReference type="ChEBI" id="CHEBI:149732"/>
    </reaction>
    <physiologicalReaction direction="left-to-right" evidence="15">
        <dbReference type="Rhea" id="RHEA:64145"/>
    </physiologicalReaction>
</comment>
<dbReference type="InterPro" id="IPR047177">
    <property type="entry name" value="Pept_M20A"/>
</dbReference>
<proteinExistence type="inferred from homology"/>
<evidence type="ECO:0000256" key="3">
    <source>
        <dbReference type="ARBA" id="ARBA00022670"/>
    </source>
</evidence>
<evidence type="ECO:0000256" key="14">
    <source>
        <dbReference type="ARBA" id="ARBA00047879"/>
    </source>
</evidence>
<evidence type="ECO:0000256" key="2">
    <source>
        <dbReference type="ARBA" id="ARBA00006247"/>
    </source>
</evidence>
<evidence type="ECO:0000256" key="12">
    <source>
        <dbReference type="ARBA" id="ARBA00047866"/>
    </source>
</evidence>
<dbReference type="Pfam" id="PF07687">
    <property type="entry name" value="M20_dimer"/>
    <property type="match status" value="1"/>
</dbReference>
<evidence type="ECO:0000256" key="1">
    <source>
        <dbReference type="ARBA" id="ARBA00004872"/>
    </source>
</evidence>
<comment type="catalytic activity">
    <reaction evidence="25">
        <text>N-(5Z,8Z,11Z,14Z-eicosatetraenoyl)-L-serine + H2O = (5Z,8Z,11Z,14Z)-eicosatetraenoate + L-serine</text>
        <dbReference type="Rhea" id="RHEA:64116"/>
        <dbReference type="ChEBI" id="CHEBI:15377"/>
        <dbReference type="ChEBI" id="CHEBI:32395"/>
        <dbReference type="ChEBI" id="CHEBI:33384"/>
        <dbReference type="ChEBI" id="CHEBI:149697"/>
    </reaction>
    <physiologicalReaction direction="left-to-right" evidence="25">
        <dbReference type="Rhea" id="RHEA:64117"/>
    </physiologicalReaction>
    <physiologicalReaction direction="right-to-left" evidence="25">
        <dbReference type="Rhea" id="RHEA:64118"/>
    </physiologicalReaction>
</comment>
<comment type="catalytic activity">
    <reaction evidence="10">
        <text>N-(4Z,7Z,10Z,13Z,16Z,19Z-docosahexaenoyl)-L-phenylalanine + H2O = (4Z,7Z,10Z,13Z,16Z,19Z)-docosahexaenoate + L-phenylalanine</text>
        <dbReference type="Rhea" id="RHEA:64132"/>
        <dbReference type="ChEBI" id="CHEBI:15377"/>
        <dbReference type="ChEBI" id="CHEBI:58095"/>
        <dbReference type="ChEBI" id="CHEBI:77016"/>
        <dbReference type="ChEBI" id="CHEBI:149701"/>
    </reaction>
    <physiologicalReaction direction="left-to-right" evidence="10">
        <dbReference type="Rhea" id="RHEA:64133"/>
    </physiologicalReaction>
</comment>
<evidence type="ECO:0000313" key="30">
    <source>
        <dbReference type="RefSeq" id="XP_004699896.1"/>
    </source>
</evidence>
<comment type="catalytic activity">
    <reaction evidence="17">
        <text>N-(5Z,8Z,11Z,14Z)-eicosatetraenoyl-glycine + H2O = (5Z,8Z,11Z,14Z)-eicosatetraenoate + glycine</text>
        <dbReference type="Rhea" id="RHEA:64108"/>
        <dbReference type="ChEBI" id="CHEBI:15377"/>
        <dbReference type="ChEBI" id="CHEBI:32395"/>
        <dbReference type="ChEBI" id="CHEBI:57305"/>
        <dbReference type="ChEBI" id="CHEBI:59002"/>
    </reaction>
    <physiologicalReaction direction="left-to-right" evidence="17">
        <dbReference type="Rhea" id="RHEA:64109"/>
    </physiologicalReaction>
    <physiologicalReaction direction="right-to-left" evidence="17">
        <dbReference type="Rhea" id="RHEA:64110"/>
    </physiologicalReaction>
</comment>
<comment type="similarity">
    <text evidence="2">Belongs to the peptidase M20A family.</text>
</comment>
<evidence type="ECO:0000256" key="24">
    <source>
        <dbReference type="ARBA" id="ARBA00048879"/>
    </source>
</evidence>
<dbReference type="GeneID" id="101646017"/>
<dbReference type="RefSeq" id="XP_004699896.1">
    <property type="nucleotide sequence ID" value="XM_004699839.2"/>
</dbReference>
<dbReference type="PANTHER" id="PTHR45962:SF1">
    <property type="entry name" value="N-FATTY-ACYL-AMINO ACID SYNTHASE_HYDROLASE PM20D1"/>
    <property type="match status" value="1"/>
</dbReference>
<evidence type="ECO:0000259" key="28">
    <source>
        <dbReference type="Pfam" id="PF07687"/>
    </source>
</evidence>
<keyword evidence="29" id="KW-1185">Reference proteome</keyword>
<dbReference type="SUPFAM" id="SSF53187">
    <property type="entry name" value="Zn-dependent exopeptidases"/>
    <property type="match status" value="1"/>
</dbReference>
<reference evidence="30" key="1">
    <citation type="submission" date="2025-08" db="UniProtKB">
        <authorList>
            <consortium name="RefSeq"/>
        </authorList>
    </citation>
    <scope>IDENTIFICATION</scope>
</reference>
<name>A0ABM0IH28_ECHTE</name>
<comment type="catalytic activity">
    <reaction evidence="11">
        <text>N-octadecanoyl-L-phenylalanine + H2O = octadecanoate + L-phenylalanine</text>
        <dbReference type="Rhea" id="RHEA:64128"/>
        <dbReference type="ChEBI" id="CHEBI:15377"/>
        <dbReference type="ChEBI" id="CHEBI:25629"/>
        <dbReference type="ChEBI" id="CHEBI:58095"/>
        <dbReference type="ChEBI" id="CHEBI:149700"/>
    </reaction>
    <physiologicalReaction direction="left-to-right" evidence="11">
        <dbReference type="Rhea" id="RHEA:64129"/>
    </physiologicalReaction>
</comment>
<dbReference type="Gene3D" id="1.10.150.900">
    <property type="match status" value="1"/>
</dbReference>
<evidence type="ECO:0000256" key="20">
    <source>
        <dbReference type="ARBA" id="ARBA00048729"/>
    </source>
</evidence>
<evidence type="ECO:0000256" key="22">
    <source>
        <dbReference type="ARBA" id="ARBA00048827"/>
    </source>
</evidence>
<evidence type="ECO:0000256" key="26">
    <source>
        <dbReference type="ARBA" id="ARBA00049457"/>
    </source>
</evidence>
<evidence type="ECO:0000256" key="13">
    <source>
        <dbReference type="ARBA" id="ARBA00047874"/>
    </source>
</evidence>
<evidence type="ECO:0000256" key="8">
    <source>
        <dbReference type="ARBA" id="ARBA00046147"/>
    </source>
</evidence>
<comment type="function">
    <text evidence="8">Secreted enzyme that regulates the endogenous N-fatty acyl amino acid (NAAs) tissue and circulating levels by functioning as a bidirectional NAA synthase/hydrolase. It condenses free fatty acids and free amino acids to generate NAAs and bidirectionally catalyzes the reverse hydrolysis reaction. Some of these NAAs stimulate oxidative metabolism via mitochondrial uncoupling, increasing energy expenditure in a UPC1-independent manner. Thereby, this secreted protein may indirectly regulate whole body energy expenditure. PM20D1 circulates in tight association with both low- and high-density (LDL and HDL,respectively) lipoprotein particles.</text>
</comment>
<comment type="catalytic activity">
    <reaction evidence="13">
        <text>(5Z,8Z,11Z,14Z)-eicosatetraenoate + L-phenylalanine = N-(5Z,8Z,11Z,14Z-eicosatetraenoyl)-L-phenylalanine + H2O</text>
        <dbReference type="Rhea" id="RHEA:51312"/>
        <dbReference type="ChEBI" id="CHEBI:15377"/>
        <dbReference type="ChEBI" id="CHEBI:32395"/>
        <dbReference type="ChEBI" id="CHEBI:58095"/>
        <dbReference type="ChEBI" id="CHEBI:134022"/>
    </reaction>
    <physiologicalReaction direction="left-to-right" evidence="13">
        <dbReference type="Rhea" id="RHEA:51313"/>
    </physiologicalReaction>
    <physiologicalReaction direction="right-to-left" evidence="13">
        <dbReference type="Rhea" id="RHEA:51314"/>
    </physiologicalReaction>
</comment>
<dbReference type="InterPro" id="IPR011650">
    <property type="entry name" value="Peptidase_M20_dimer"/>
</dbReference>
<sequence>MAGRSVCVLVLAAVLLLGIVTISRSKGLRGKEPPGPWRIPSQFSERERVEMKEALKGAIRIPTVSFSSEESNVTALAEFGEYIHKVFPTVFNTSFIQHEVVGGYSHLFTVQGSDPSLEPYMLLAHFDVVPAPAEGWEVPPFSGLERDGVIYGRGTLDNKNSVMATLQALELLLLRNYIPQRSFFIALGHDEEVSGKNGAQKISALLEARGVWLAFIVDEGSAILDGFIPGIKKPFAQISVSEKGSINLKLQVSMTPGHSSAPPKETSIGILAAAVSRLEQTPLPNMFGDGPLKTSLELLANEFSFPFNIVLRNMWLFQPLVKRFLERNYIASAQVRTTTALTMFNAGVKENVIPSVAQATINFRIHPAQTVQEVLELVKNIVADDRVQFHVLSAFDPLPVSPSDDQALGFQLLRQTIQSVFPEVSIVVPGTCIGNTDSRHYTNLSNGIYRFNPVYLQPQGFQSIHGFNEKISVQSFETQVKFLFELIQNSDTAAQVLVPHVHEL</sequence>
<organism evidence="29 30">
    <name type="scientific">Echinops telfairi</name>
    <name type="common">Lesser hedgehog tenrec</name>
    <dbReference type="NCBI Taxonomy" id="9371"/>
    <lineage>
        <taxon>Eukaryota</taxon>
        <taxon>Metazoa</taxon>
        <taxon>Chordata</taxon>
        <taxon>Craniata</taxon>
        <taxon>Vertebrata</taxon>
        <taxon>Euteleostomi</taxon>
        <taxon>Mammalia</taxon>
        <taxon>Eutheria</taxon>
        <taxon>Afrotheria</taxon>
        <taxon>Tenrecidae</taxon>
        <taxon>Tenrecinae</taxon>
        <taxon>Echinops</taxon>
    </lineage>
</organism>
<evidence type="ECO:0000256" key="11">
    <source>
        <dbReference type="ARBA" id="ARBA00047723"/>
    </source>
</evidence>
<dbReference type="PANTHER" id="PTHR45962">
    <property type="entry name" value="N-FATTY-ACYL-AMINO ACID SYNTHASE/HYDROLASE PM20D1"/>
    <property type="match status" value="1"/>
</dbReference>
<comment type="catalytic activity">
    <reaction evidence="20">
        <text>N-(9Z-octadecenoyl)-L-glutamine + H2O = L-glutamine + (9Z)-octadecenoate</text>
        <dbReference type="Rhea" id="RHEA:51356"/>
        <dbReference type="ChEBI" id="CHEBI:15377"/>
        <dbReference type="ChEBI" id="CHEBI:30823"/>
        <dbReference type="ChEBI" id="CHEBI:58359"/>
        <dbReference type="ChEBI" id="CHEBI:134033"/>
    </reaction>
    <physiologicalReaction direction="left-to-right" evidence="20">
        <dbReference type="Rhea" id="RHEA:51357"/>
    </physiologicalReaction>
</comment>
<gene>
    <name evidence="30" type="primary">PM20D1</name>
</gene>
<keyword evidence="27" id="KW-0732">Signal</keyword>
<comment type="catalytic activity">
    <reaction evidence="24">
        <text>L-phenylalanine + (9Z)-octadecenoate = N-(9Z-octadecenoyl)-L-phenylalanine + H2O</text>
        <dbReference type="Rhea" id="RHEA:51300"/>
        <dbReference type="ChEBI" id="CHEBI:15377"/>
        <dbReference type="ChEBI" id="CHEBI:30823"/>
        <dbReference type="ChEBI" id="CHEBI:58095"/>
        <dbReference type="ChEBI" id="CHEBI:134020"/>
    </reaction>
    <physiologicalReaction direction="left-to-right" evidence="24">
        <dbReference type="Rhea" id="RHEA:51301"/>
    </physiologicalReaction>
    <physiologicalReaction direction="right-to-left" evidence="24">
        <dbReference type="Rhea" id="RHEA:51302"/>
    </physiologicalReaction>
</comment>
<evidence type="ECO:0000256" key="6">
    <source>
        <dbReference type="ARBA" id="ARBA00022833"/>
    </source>
</evidence>
<evidence type="ECO:0000256" key="25">
    <source>
        <dbReference type="ARBA" id="ARBA00049100"/>
    </source>
</evidence>
<keyword evidence="4" id="KW-0479">Metal-binding</keyword>
<evidence type="ECO:0000256" key="21">
    <source>
        <dbReference type="ARBA" id="ARBA00048822"/>
    </source>
</evidence>
<dbReference type="Proteomes" id="UP000694863">
    <property type="component" value="Unplaced"/>
</dbReference>